<comment type="caution">
    <text evidence="1">The sequence shown here is derived from an EMBL/GenBank/DDBJ whole genome shotgun (WGS) entry which is preliminary data.</text>
</comment>
<name>A0ABV1EVV1_9BACI</name>
<gene>
    <name evidence="1" type="ORF">WMO63_06010</name>
</gene>
<keyword evidence="2" id="KW-1185">Reference proteome</keyword>
<accession>A0ABV1EVV1</accession>
<dbReference type="EMBL" id="JBBMFN010000009">
    <property type="protein sequence ID" value="MEQ2465225.1"/>
    <property type="molecule type" value="Genomic_DNA"/>
</dbReference>
<sequence length="111" mass="12927">MYTELLELQITLDTTKVMELLIDQYMRANSIQHLVYFIKTIFTYFLKSDLNEGIYDNKQIGFIAEAAPMLRKGDTINMYKGLSMNRKATQELITRLEEAEHKIADLEMAVN</sequence>
<evidence type="ECO:0000313" key="2">
    <source>
        <dbReference type="Proteomes" id="UP001465426"/>
    </source>
</evidence>
<reference evidence="1 2" key="1">
    <citation type="submission" date="2024-03" db="EMBL/GenBank/DDBJ databases">
        <title>Human intestinal bacterial collection.</title>
        <authorList>
            <person name="Pauvert C."/>
            <person name="Hitch T.C.A."/>
            <person name="Clavel T."/>
        </authorList>
    </citation>
    <scope>NUCLEOTIDE SEQUENCE [LARGE SCALE GENOMIC DNA]</scope>
    <source>
        <strain evidence="1 2">CLA-SR-H024</strain>
    </source>
</reference>
<organism evidence="1 2">
    <name type="scientific">Niallia hominis</name>
    <dbReference type="NCBI Taxonomy" id="3133173"/>
    <lineage>
        <taxon>Bacteria</taxon>
        <taxon>Bacillati</taxon>
        <taxon>Bacillota</taxon>
        <taxon>Bacilli</taxon>
        <taxon>Bacillales</taxon>
        <taxon>Bacillaceae</taxon>
        <taxon>Niallia</taxon>
    </lineage>
</organism>
<dbReference type="Proteomes" id="UP001465426">
    <property type="component" value="Unassembled WGS sequence"/>
</dbReference>
<protein>
    <submittedName>
        <fullName evidence="1">Uncharacterized protein</fullName>
    </submittedName>
</protein>
<evidence type="ECO:0000313" key="1">
    <source>
        <dbReference type="EMBL" id="MEQ2465225.1"/>
    </source>
</evidence>
<proteinExistence type="predicted"/>